<dbReference type="PROSITE" id="PS50850">
    <property type="entry name" value="MFS"/>
    <property type="match status" value="1"/>
</dbReference>
<accession>A0A6S7B8E0</accession>
<dbReference type="GO" id="GO:0046943">
    <property type="term" value="F:carboxylic acid transmembrane transporter activity"/>
    <property type="evidence" value="ECO:0007669"/>
    <property type="project" value="TreeGrafter"/>
</dbReference>
<dbReference type="Proteomes" id="UP000494365">
    <property type="component" value="Unassembled WGS sequence"/>
</dbReference>
<feature type="transmembrane region" description="Helical" evidence="5">
    <location>
        <begin position="84"/>
        <end position="103"/>
    </location>
</feature>
<keyword evidence="3 5" id="KW-1133">Transmembrane helix</keyword>
<dbReference type="GO" id="GO:0005886">
    <property type="term" value="C:plasma membrane"/>
    <property type="evidence" value="ECO:0007669"/>
    <property type="project" value="TreeGrafter"/>
</dbReference>
<dbReference type="Gene3D" id="1.20.1250.20">
    <property type="entry name" value="MFS general substrate transporter like domains"/>
    <property type="match status" value="1"/>
</dbReference>
<name>A0A6S7B8E0_9BURK</name>
<keyword evidence="8" id="KW-1185">Reference proteome</keyword>
<feature type="transmembrane region" description="Helical" evidence="5">
    <location>
        <begin position="378"/>
        <end position="398"/>
    </location>
</feature>
<feature type="transmembrane region" description="Helical" evidence="5">
    <location>
        <begin position="174"/>
        <end position="194"/>
    </location>
</feature>
<feature type="transmembrane region" description="Helical" evidence="5">
    <location>
        <begin position="344"/>
        <end position="366"/>
    </location>
</feature>
<dbReference type="Pfam" id="PF07690">
    <property type="entry name" value="MFS_1"/>
    <property type="match status" value="1"/>
</dbReference>
<dbReference type="InterPro" id="IPR036259">
    <property type="entry name" value="MFS_trans_sf"/>
</dbReference>
<dbReference type="InterPro" id="IPR011701">
    <property type="entry name" value="MFS"/>
</dbReference>
<evidence type="ECO:0000256" key="5">
    <source>
        <dbReference type="SAM" id="Phobius"/>
    </source>
</evidence>
<protein>
    <submittedName>
        <fullName evidence="7">3-hydroxybenzoate transporter MhbT</fullName>
    </submittedName>
</protein>
<dbReference type="SUPFAM" id="SSF103473">
    <property type="entry name" value="MFS general substrate transporter"/>
    <property type="match status" value="1"/>
</dbReference>
<keyword evidence="2 5" id="KW-0812">Transmembrane</keyword>
<reference evidence="7 8" key="1">
    <citation type="submission" date="2020-04" db="EMBL/GenBank/DDBJ databases">
        <authorList>
            <person name="De Canck E."/>
        </authorList>
    </citation>
    <scope>NUCLEOTIDE SEQUENCE [LARGE SCALE GENOMIC DNA]</scope>
    <source>
        <strain evidence="7 8">LMG 28614</strain>
    </source>
</reference>
<dbReference type="PANTHER" id="PTHR23508">
    <property type="entry name" value="CARBOXYLIC ACID TRANSPORTER PROTEIN HOMOLOG"/>
    <property type="match status" value="1"/>
</dbReference>
<dbReference type="PROSITE" id="PS00217">
    <property type="entry name" value="SUGAR_TRANSPORT_2"/>
    <property type="match status" value="1"/>
</dbReference>
<keyword evidence="4 5" id="KW-0472">Membrane</keyword>
<feature type="transmembrane region" description="Helical" evidence="5">
    <location>
        <begin position="289"/>
        <end position="311"/>
    </location>
</feature>
<dbReference type="InterPro" id="IPR005829">
    <property type="entry name" value="Sugar_transporter_CS"/>
</dbReference>
<feature type="transmembrane region" description="Helical" evidence="5">
    <location>
        <begin position="318"/>
        <end position="338"/>
    </location>
</feature>
<dbReference type="RefSeq" id="WP_175150548.1">
    <property type="nucleotide sequence ID" value="NZ_CADIKK010000014.1"/>
</dbReference>
<feature type="transmembrane region" description="Helical" evidence="5">
    <location>
        <begin position="410"/>
        <end position="429"/>
    </location>
</feature>
<proteinExistence type="predicted"/>
<dbReference type="AlphaFoldDB" id="A0A6S7B8E0"/>
<feature type="transmembrane region" description="Helical" evidence="5">
    <location>
        <begin position="256"/>
        <end position="277"/>
    </location>
</feature>
<feature type="transmembrane region" description="Helical" evidence="5">
    <location>
        <begin position="55"/>
        <end position="77"/>
    </location>
</feature>
<evidence type="ECO:0000313" key="7">
    <source>
        <dbReference type="EMBL" id="CAB3791333.1"/>
    </source>
</evidence>
<comment type="subcellular location">
    <subcellularLocation>
        <location evidence="1">Membrane</location>
        <topology evidence="1">Multi-pass membrane protein</topology>
    </subcellularLocation>
</comment>
<organism evidence="7 8">
    <name type="scientific">Paraburkholderia ultramafica</name>
    <dbReference type="NCBI Taxonomy" id="1544867"/>
    <lineage>
        <taxon>Bacteria</taxon>
        <taxon>Pseudomonadati</taxon>
        <taxon>Pseudomonadota</taxon>
        <taxon>Betaproteobacteria</taxon>
        <taxon>Burkholderiales</taxon>
        <taxon>Burkholderiaceae</taxon>
        <taxon>Paraburkholderia</taxon>
    </lineage>
</organism>
<feature type="domain" description="Major facilitator superfamily (MFS) profile" evidence="6">
    <location>
        <begin position="19"/>
        <end position="434"/>
    </location>
</feature>
<gene>
    <name evidence="7" type="primary">mhbT</name>
    <name evidence="7" type="ORF">LMG28614_03291</name>
</gene>
<sequence>MDIREAIKNRPMQLQQFVILIICILLTMIDGYEIIVLPFVMPHLAKAWKLSPVEVGYLLSASVLGMAIGAAIISPLADRIGRRAHILLCLVLVTVGMLLSARSENFRELLVVRAFAGLFIGGLIASINVLVSEYSSDKRRGVVMGLYGIGLPLGSALAGSIVEPLVASYGWRGPLAFGALLTLAMTAVVIPMLPESAEYLIERRPKRALEKYNKIAAWLGHPPSTALPYACRKSDGPAFPVAVNMIFGGVMLRRTACLWLGYAGLISAFYFANAWTAKLVADASGSPAYGVRVGMLIMIGGVIGSLLFAALSLRIRPVIVTALVLTGGAVVYTLYATYFRDVALAIPLSMLVGASASGGVCAFYAISPPIYPAIVRGTAVGLMIGFGRAISVVVPIWTGYMLSVGWTPSTLYRVFGGVLGAAAVFMLLLDQARAAQVPDAGMHGAADKYGR</sequence>
<evidence type="ECO:0000259" key="6">
    <source>
        <dbReference type="PROSITE" id="PS50850"/>
    </source>
</evidence>
<evidence type="ECO:0000256" key="3">
    <source>
        <dbReference type="ARBA" id="ARBA00022989"/>
    </source>
</evidence>
<evidence type="ECO:0000256" key="4">
    <source>
        <dbReference type="ARBA" id="ARBA00023136"/>
    </source>
</evidence>
<dbReference type="EMBL" id="CADIKK010000014">
    <property type="protein sequence ID" value="CAB3791333.1"/>
    <property type="molecule type" value="Genomic_DNA"/>
</dbReference>
<feature type="transmembrane region" description="Helical" evidence="5">
    <location>
        <begin position="109"/>
        <end position="131"/>
    </location>
</feature>
<feature type="transmembrane region" description="Helical" evidence="5">
    <location>
        <begin position="17"/>
        <end position="35"/>
    </location>
</feature>
<evidence type="ECO:0000256" key="1">
    <source>
        <dbReference type="ARBA" id="ARBA00004141"/>
    </source>
</evidence>
<dbReference type="InterPro" id="IPR020846">
    <property type="entry name" value="MFS_dom"/>
</dbReference>
<dbReference type="PANTHER" id="PTHR23508:SF10">
    <property type="entry name" value="CARBOXYLIC ACID TRANSPORTER PROTEIN HOMOLOG"/>
    <property type="match status" value="1"/>
</dbReference>
<evidence type="ECO:0000256" key="2">
    <source>
        <dbReference type="ARBA" id="ARBA00022692"/>
    </source>
</evidence>
<evidence type="ECO:0000313" key="8">
    <source>
        <dbReference type="Proteomes" id="UP000494365"/>
    </source>
</evidence>
<feature type="transmembrane region" description="Helical" evidence="5">
    <location>
        <begin position="143"/>
        <end position="162"/>
    </location>
</feature>